<reference evidence="2" key="1">
    <citation type="submission" date="2022-10" db="EMBL/GenBank/DDBJ databases">
        <title>Determination and structural analysis of whole genome sequence of Sarocladium strictum F4-1.</title>
        <authorList>
            <person name="Hu L."/>
            <person name="Jiang Y."/>
        </authorList>
    </citation>
    <scope>NUCLEOTIDE SEQUENCE</scope>
    <source>
        <strain evidence="2">F4-1</strain>
    </source>
</reference>
<proteinExistence type="predicted"/>
<evidence type="ECO:0008006" key="4">
    <source>
        <dbReference type="Google" id="ProtNLM"/>
    </source>
</evidence>
<dbReference type="SUPFAM" id="SSF56112">
    <property type="entry name" value="Protein kinase-like (PK-like)"/>
    <property type="match status" value="1"/>
</dbReference>
<dbReference type="PANTHER" id="PTHR21310">
    <property type="entry name" value="AMINOGLYCOSIDE PHOSPHOTRANSFERASE-RELATED-RELATED"/>
    <property type="match status" value="1"/>
</dbReference>
<dbReference type="PANTHER" id="PTHR21310:SF37">
    <property type="entry name" value="AMINOGLYCOSIDE PHOSPHOTRANSFERASE DOMAIN-CONTAINING PROTEIN"/>
    <property type="match status" value="1"/>
</dbReference>
<evidence type="ECO:0000313" key="3">
    <source>
        <dbReference type="Proteomes" id="UP001175261"/>
    </source>
</evidence>
<dbReference type="InterPro" id="IPR011009">
    <property type="entry name" value="Kinase-like_dom_sf"/>
</dbReference>
<evidence type="ECO:0000256" key="1">
    <source>
        <dbReference type="SAM" id="MobiDB-lite"/>
    </source>
</evidence>
<gene>
    <name evidence="2" type="ORF">NLU13_2727</name>
</gene>
<evidence type="ECO:0000313" key="2">
    <source>
        <dbReference type="EMBL" id="KAK0389152.1"/>
    </source>
</evidence>
<accession>A0AA39GKR1</accession>
<dbReference type="EMBL" id="JAPDFR010000002">
    <property type="protein sequence ID" value="KAK0389152.1"/>
    <property type="molecule type" value="Genomic_DNA"/>
</dbReference>
<keyword evidence="3" id="KW-1185">Reference proteome</keyword>
<name>A0AA39GKR1_SARSR</name>
<sequence length="534" mass="61428">MAAPTIELLGRGPVTLETALEEERNVLRWATYAPATEKLSQELWQERDAIAAIVRHHLGLRPQDRCTVLPRERWIRGGFNLCVFVEVASGSSARRIVFRVPMPHKLAETRFPGTVDEKVDSEVGAYVWVEEHCPEIRVPHLFGFGYMDGRHFTHSRHMSLVTRLVRCLWRAVYKKLDLPLLSSYVWHRPTKQLPNAYLVLEYLGPEVGQTLSTTFAANKDDEDRRARLFKGLSQIMLSLARIPQARIGSFQFRSDGTITLTNRPLSFAMMIAENDGARRTMDEGETFACTDAYVSEALTFHDNRFLSQPNAVYSEKDCRGQMTVKTLLRSLSHNFVRGELRNGPFPLQLTDCHMSNILVDNQWNVTGIIDLEWICALPSEMLTVPLWLTGCSPDQLENEKLEAFDKARREFMRFFEIEEEKQTPHQAPVASRPKLSTIMHNMWESKGTWFWQSVSSMNLMYFLVESHLCPAGSITTKYERHISRFWRSDADELVQKKLADKEAYEEELRALFKPEKKRSRSTKAPSVRSVKVEG</sequence>
<dbReference type="AlphaFoldDB" id="A0AA39GKR1"/>
<feature type="region of interest" description="Disordered" evidence="1">
    <location>
        <begin position="514"/>
        <end position="534"/>
    </location>
</feature>
<comment type="caution">
    <text evidence="2">The sequence shown here is derived from an EMBL/GenBank/DDBJ whole genome shotgun (WGS) entry which is preliminary data.</text>
</comment>
<organism evidence="2 3">
    <name type="scientific">Sarocladium strictum</name>
    <name type="common">Black bundle disease fungus</name>
    <name type="synonym">Acremonium strictum</name>
    <dbReference type="NCBI Taxonomy" id="5046"/>
    <lineage>
        <taxon>Eukaryota</taxon>
        <taxon>Fungi</taxon>
        <taxon>Dikarya</taxon>
        <taxon>Ascomycota</taxon>
        <taxon>Pezizomycotina</taxon>
        <taxon>Sordariomycetes</taxon>
        <taxon>Hypocreomycetidae</taxon>
        <taxon>Hypocreales</taxon>
        <taxon>Sarocladiaceae</taxon>
        <taxon>Sarocladium</taxon>
    </lineage>
</organism>
<dbReference type="Proteomes" id="UP001175261">
    <property type="component" value="Unassembled WGS sequence"/>
</dbReference>
<protein>
    <recommendedName>
        <fullName evidence="4">Aminoglycoside phosphotransferase domain-containing protein</fullName>
    </recommendedName>
</protein>
<dbReference type="InterPro" id="IPR051678">
    <property type="entry name" value="AGP_Transferase"/>
</dbReference>